<evidence type="ECO:0000313" key="2">
    <source>
        <dbReference type="Proteomes" id="UP001231124"/>
    </source>
</evidence>
<comment type="caution">
    <text evidence="1">The sequence shown here is derived from an EMBL/GenBank/DDBJ whole genome shotgun (WGS) entry which is preliminary data.</text>
</comment>
<gene>
    <name evidence="1" type="ORF">QO012_000701</name>
</gene>
<sequence>MDRVRSEQPIAIDFEDLADLISYHANLSAQEAQTKLAEEEGRIAQYALVRRIASPENGRLKYHLDRIIKRADGDYIVDGWCAGGPHRPLALVVFNAFKDPSGFRASFNGREDVARMLKSDELNFGFSVPVKGAASIGLIALCSDGNIYQSDTISLIDDPRAPTPRPGLRTSLGRTLRRHLPV</sequence>
<protein>
    <submittedName>
        <fullName evidence="1">Uncharacterized protein</fullName>
    </submittedName>
</protein>
<dbReference type="Proteomes" id="UP001231124">
    <property type="component" value="Unassembled WGS sequence"/>
</dbReference>
<name>A0ABU0HV54_9HYPH</name>
<keyword evidence="2" id="KW-1185">Reference proteome</keyword>
<accession>A0ABU0HV54</accession>
<proteinExistence type="predicted"/>
<reference evidence="1 2" key="1">
    <citation type="submission" date="2023-07" db="EMBL/GenBank/DDBJ databases">
        <title>Genomic Encyclopedia of Type Strains, Phase IV (KMG-IV): sequencing the most valuable type-strain genomes for metagenomic binning, comparative biology and taxonomic classification.</title>
        <authorList>
            <person name="Goeker M."/>
        </authorList>
    </citation>
    <scope>NUCLEOTIDE SEQUENCE [LARGE SCALE GENOMIC DNA]</scope>
    <source>
        <strain evidence="1 2">DSM 19013</strain>
    </source>
</reference>
<evidence type="ECO:0000313" key="1">
    <source>
        <dbReference type="EMBL" id="MDQ0446212.1"/>
    </source>
</evidence>
<organism evidence="1 2">
    <name type="scientific">Methylobacterium aerolatum</name>
    <dbReference type="NCBI Taxonomy" id="418708"/>
    <lineage>
        <taxon>Bacteria</taxon>
        <taxon>Pseudomonadati</taxon>
        <taxon>Pseudomonadota</taxon>
        <taxon>Alphaproteobacteria</taxon>
        <taxon>Hyphomicrobiales</taxon>
        <taxon>Methylobacteriaceae</taxon>
        <taxon>Methylobacterium</taxon>
    </lineage>
</organism>
<dbReference type="EMBL" id="JAUSVP010000002">
    <property type="protein sequence ID" value="MDQ0446212.1"/>
    <property type="molecule type" value="Genomic_DNA"/>
</dbReference>
<dbReference type="RefSeq" id="WP_238204171.1">
    <property type="nucleotide sequence ID" value="NZ_BPQE01000017.1"/>
</dbReference>